<feature type="domain" description="VWFA" evidence="3">
    <location>
        <begin position="94"/>
        <end position="209"/>
    </location>
</feature>
<evidence type="ECO:0000256" key="1">
    <source>
        <dbReference type="SAM" id="Phobius"/>
    </source>
</evidence>
<evidence type="ECO:0000313" key="4">
    <source>
        <dbReference type="EMBL" id="QDT27138.1"/>
    </source>
</evidence>
<dbReference type="RefSeq" id="WP_145449255.1">
    <property type="nucleotide sequence ID" value="NZ_CP037421.1"/>
</dbReference>
<keyword evidence="1" id="KW-0472">Membrane</keyword>
<evidence type="ECO:0000259" key="2">
    <source>
        <dbReference type="Pfam" id="PF07584"/>
    </source>
</evidence>
<dbReference type="EMBL" id="CP037421">
    <property type="protein sequence ID" value="QDT27138.1"/>
    <property type="molecule type" value="Genomic_DNA"/>
</dbReference>
<sequence length="703" mass="78484">MSFLTPLYLFGIIAVGLPILLHLVRHQPKNVFHFSSLRFLEHKPPQTNRKNKIEHWLLLSLRALAVILLVAAFARPFFKNRDLELTTTQPPNQTILLIDTSASMQRQPLWEQALTKANEIARQTTPEEVAIYTFDTRLKAIKPLRQAKGARVSGSLERNQSLLADLSPGWQATDLGAALTELASLLQEQAVSDPTGSLLRNTTIELITDFQAGSRTAALSQFSWPEELRVQLHELKSEQPGNAGLQLLTLDAESQPTVRIVNAADSEQEQFTLAYESLPGQTEESQQVYVPRGQSRVIRLAALDQAAPVPQIVLSGDQQEFDNRLFLQPPTRASLTVVHYGTPADNSIESANYFARRAFPSTRQREIDFQTIGPDSPPLLLSATDIHLMLISRQLAPDETAQVQRYLEQGGVVLFTLHDDTTTESLNQLVTPAENASQRIKTGTPEINGYALLTDINFEHPLFQIFQAPEFSDFTRLKFWNYRSLKLPEQIPHQVLARFDHQSPAILELKRETGTLLVMTFGWTPQESQFALSTKFVPMLNAILALNDRALDAPAQFTIGQKVKLTAAEQTRQIRTPNRSVIQLASGQQEFAETIQPGLYQVQSESKPAPGRQFAVNLDINESQTEPLAQEKLEALGVRFTDASASTTDKTSPADLHRQAQLRELEQKQQLWRWLIIVALALLGLETVLAKWMAGKSSATGKA</sequence>
<reference evidence="4 5" key="1">
    <citation type="submission" date="2019-03" db="EMBL/GenBank/DDBJ databases">
        <title>Deep-cultivation of Planctomycetes and their phenomic and genomic characterization uncovers novel biology.</title>
        <authorList>
            <person name="Wiegand S."/>
            <person name="Jogler M."/>
            <person name="Boedeker C."/>
            <person name="Pinto D."/>
            <person name="Vollmers J."/>
            <person name="Rivas-Marin E."/>
            <person name="Kohn T."/>
            <person name="Peeters S.H."/>
            <person name="Heuer A."/>
            <person name="Rast P."/>
            <person name="Oberbeckmann S."/>
            <person name="Bunk B."/>
            <person name="Jeske O."/>
            <person name="Meyerdierks A."/>
            <person name="Storesund J.E."/>
            <person name="Kallscheuer N."/>
            <person name="Luecker S."/>
            <person name="Lage O.M."/>
            <person name="Pohl T."/>
            <person name="Merkel B.J."/>
            <person name="Hornburger P."/>
            <person name="Mueller R.-W."/>
            <person name="Bruemmer F."/>
            <person name="Labrenz M."/>
            <person name="Spormann A.M."/>
            <person name="Op den Camp H."/>
            <person name="Overmann J."/>
            <person name="Amann R."/>
            <person name="Jetten M.S.M."/>
            <person name="Mascher T."/>
            <person name="Medema M.H."/>
            <person name="Devos D.P."/>
            <person name="Kaster A.-K."/>
            <person name="Ovreas L."/>
            <person name="Rohde M."/>
            <person name="Galperin M.Y."/>
            <person name="Jogler C."/>
        </authorList>
    </citation>
    <scope>NUCLEOTIDE SEQUENCE [LARGE SCALE GENOMIC DNA]</scope>
    <source>
        <strain evidence="4 5">Enr10</strain>
    </source>
</reference>
<dbReference type="InterPro" id="IPR036465">
    <property type="entry name" value="vWFA_dom_sf"/>
</dbReference>
<feature type="transmembrane region" description="Helical" evidence="1">
    <location>
        <begin position="6"/>
        <end position="24"/>
    </location>
</feature>
<gene>
    <name evidence="4" type="ORF">Enr10x_24520</name>
</gene>
<dbReference type="Pfam" id="PF13519">
    <property type="entry name" value="VWA_2"/>
    <property type="match status" value="1"/>
</dbReference>
<evidence type="ECO:0008006" key="6">
    <source>
        <dbReference type="Google" id="ProtNLM"/>
    </source>
</evidence>
<keyword evidence="1" id="KW-0812">Transmembrane</keyword>
<evidence type="ECO:0000313" key="5">
    <source>
        <dbReference type="Proteomes" id="UP000315647"/>
    </source>
</evidence>
<dbReference type="InterPro" id="IPR024163">
    <property type="entry name" value="Aerotolerance_reg_N"/>
</dbReference>
<dbReference type="NCBIfam" id="TIGR02226">
    <property type="entry name" value="two_anch"/>
    <property type="match status" value="1"/>
</dbReference>
<keyword evidence="5" id="KW-1185">Reference proteome</keyword>
<dbReference type="CDD" id="cd00198">
    <property type="entry name" value="vWFA"/>
    <property type="match status" value="1"/>
</dbReference>
<dbReference type="SUPFAM" id="SSF53300">
    <property type="entry name" value="vWA-like"/>
    <property type="match status" value="1"/>
</dbReference>
<feature type="transmembrane region" description="Helical" evidence="1">
    <location>
        <begin position="56"/>
        <end position="78"/>
    </location>
</feature>
<dbReference type="Pfam" id="PF07584">
    <property type="entry name" value="BatA"/>
    <property type="match status" value="1"/>
</dbReference>
<evidence type="ECO:0000259" key="3">
    <source>
        <dbReference type="Pfam" id="PF13519"/>
    </source>
</evidence>
<dbReference type="PANTHER" id="PTHR37464">
    <property type="entry name" value="BLL2463 PROTEIN"/>
    <property type="match status" value="1"/>
</dbReference>
<name>A0A517Q6A7_9PLAN</name>
<organism evidence="4 5">
    <name type="scientific">Gimesia panareensis</name>
    <dbReference type="NCBI Taxonomy" id="2527978"/>
    <lineage>
        <taxon>Bacteria</taxon>
        <taxon>Pseudomonadati</taxon>
        <taxon>Planctomycetota</taxon>
        <taxon>Planctomycetia</taxon>
        <taxon>Planctomycetales</taxon>
        <taxon>Planctomycetaceae</taxon>
        <taxon>Gimesia</taxon>
    </lineage>
</organism>
<dbReference type="Proteomes" id="UP000315647">
    <property type="component" value="Chromosome"/>
</dbReference>
<protein>
    <recommendedName>
        <fullName evidence="6">VWFA domain-containing protein</fullName>
    </recommendedName>
</protein>
<dbReference type="AlphaFoldDB" id="A0A517Q6A7"/>
<dbReference type="InterPro" id="IPR002035">
    <property type="entry name" value="VWF_A"/>
</dbReference>
<accession>A0A517Q6A7</accession>
<keyword evidence="1" id="KW-1133">Transmembrane helix</keyword>
<dbReference type="PANTHER" id="PTHR37464:SF1">
    <property type="entry name" value="BLL2463 PROTEIN"/>
    <property type="match status" value="1"/>
</dbReference>
<dbReference type="InterPro" id="IPR011933">
    <property type="entry name" value="Double_TM_dom"/>
</dbReference>
<proteinExistence type="predicted"/>
<dbReference type="Gene3D" id="3.40.50.410">
    <property type="entry name" value="von Willebrand factor, type A domain"/>
    <property type="match status" value="1"/>
</dbReference>
<feature type="domain" description="Aerotolerance regulator N-terminal" evidence="2">
    <location>
        <begin position="1"/>
        <end position="76"/>
    </location>
</feature>